<dbReference type="AlphaFoldDB" id="A0A314ZFF1"/>
<protein>
    <submittedName>
        <fullName evidence="1">Uncharacterized protein</fullName>
    </submittedName>
</protein>
<dbReference type="Proteomes" id="UP000250321">
    <property type="component" value="Unassembled WGS sequence"/>
</dbReference>
<accession>A0A314ZFF1</accession>
<dbReference type="EMBL" id="PJQY01001675">
    <property type="protein sequence ID" value="PQQ00626.1"/>
    <property type="molecule type" value="Genomic_DNA"/>
</dbReference>
<proteinExistence type="predicted"/>
<keyword evidence="2" id="KW-1185">Reference proteome</keyword>
<name>A0A314ZFF1_PRUYE</name>
<gene>
    <name evidence="1" type="ORF">Pyn_34817</name>
</gene>
<reference evidence="1 2" key="1">
    <citation type="submission" date="2018-02" db="EMBL/GenBank/DDBJ databases">
        <title>Draft genome of wild Prunus yedoensis var. nudiflora.</title>
        <authorList>
            <person name="Baek S."/>
            <person name="Kim J.-H."/>
            <person name="Choi K."/>
            <person name="Kim G.-B."/>
            <person name="Cho A."/>
            <person name="Jang H."/>
            <person name="Shin C.-H."/>
            <person name="Yu H.-J."/>
            <person name="Mun J.-H."/>
        </authorList>
    </citation>
    <scope>NUCLEOTIDE SEQUENCE [LARGE SCALE GENOMIC DNA]</scope>
    <source>
        <strain evidence="2">cv. Jeju island</strain>
        <tissue evidence="1">Leaf</tissue>
    </source>
</reference>
<evidence type="ECO:0000313" key="2">
    <source>
        <dbReference type="Proteomes" id="UP000250321"/>
    </source>
</evidence>
<evidence type="ECO:0000313" key="1">
    <source>
        <dbReference type="EMBL" id="PQQ00626.1"/>
    </source>
</evidence>
<sequence length="126" mass="14146">MASPRLWLRKASSFRHRLPQSSDDRPNFPKKIETFPENPKPLHHTTTLTNSSRAFCTIFNKFLLRLVVILEGQASEVFGFEAVLGGMGFVDFARSGHVLEMGGIGFFSSVSTINLYPSPEHHTLQL</sequence>
<organism evidence="1 2">
    <name type="scientific">Prunus yedoensis var. nudiflora</name>
    <dbReference type="NCBI Taxonomy" id="2094558"/>
    <lineage>
        <taxon>Eukaryota</taxon>
        <taxon>Viridiplantae</taxon>
        <taxon>Streptophyta</taxon>
        <taxon>Embryophyta</taxon>
        <taxon>Tracheophyta</taxon>
        <taxon>Spermatophyta</taxon>
        <taxon>Magnoliopsida</taxon>
        <taxon>eudicotyledons</taxon>
        <taxon>Gunneridae</taxon>
        <taxon>Pentapetalae</taxon>
        <taxon>rosids</taxon>
        <taxon>fabids</taxon>
        <taxon>Rosales</taxon>
        <taxon>Rosaceae</taxon>
        <taxon>Amygdaloideae</taxon>
        <taxon>Amygdaleae</taxon>
        <taxon>Prunus</taxon>
    </lineage>
</organism>
<comment type="caution">
    <text evidence="1">The sequence shown here is derived from an EMBL/GenBank/DDBJ whole genome shotgun (WGS) entry which is preliminary data.</text>
</comment>